<dbReference type="Gene3D" id="3.30.420.10">
    <property type="entry name" value="Ribonuclease H-like superfamily/Ribonuclease H"/>
    <property type="match status" value="1"/>
</dbReference>
<dbReference type="STRING" id="154538.A0A1M2VJX3"/>
<dbReference type="EMBL" id="MNAD01001113">
    <property type="protein sequence ID" value="OJT07833.1"/>
    <property type="molecule type" value="Genomic_DNA"/>
</dbReference>
<dbReference type="SUPFAM" id="SSF53098">
    <property type="entry name" value="Ribonuclease H-like"/>
    <property type="match status" value="1"/>
</dbReference>
<evidence type="ECO:0000313" key="3">
    <source>
        <dbReference type="Proteomes" id="UP000184267"/>
    </source>
</evidence>
<dbReference type="OrthoDB" id="2755575at2759"/>
<evidence type="ECO:0000313" key="2">
    <source>
        <dbReference type="EMBL" id="OJT07833.1"/>
    </source>
</evidence>
<dbReference type="InterPro" id="IPR012337">
    <property type="entry name" value="RNaseH-like_sf"/>
</dbReference>
<evidence type="ECO:0000259" key="1">
    <source>
        <dbReference type="PROSITE" id="PS50879"/>
    </source>
</evidence>
<dbReference type="GO" id="GO:0003676">
    <property type="term" value="F:nucleic acid binding"/>
    <property type="evidence" value="ECO:0007669"/>
    <property type="project" value="InterPro"/>
</dbReference>
<protein>
    <recommendedName>
        <fullName evidence="1">RNase H type-1 domain-containing protein</fullName>
    </recommendedName>
</protein>
<gene>
    <name evidence="2" type="ORF">TRAPUB_1235</name>
</gene>
<sequence>MAAIQATTLRTPGPARYLTDIFHAAARELKQDRPHLQLTLRWVPGHEDVPGNEAADVAAKEAAHKRSSPRRQLPESLRTPLPLSTSRARQNYKLELNRRAGVQWRTSVRGVRMAEVDGAMPSKRYGALISALPRRHANLLIQFRTNHVPLQAYFARTEKVPSATCPTCRGAPETVPHYLLACPTYSLHRAVHFASLGFSGRTLAALLNSKAGLRPLFNYVNATGRLRSAVGALVGPRSGYPDSDSDSEDT</sequence>
<dbReference type="AlphaFoldDB" id="A0A1M2VJX3"/>
<reference evidence="2 3" key="1">
    <citation type="submission" date="2016-10" db="EMBL/GenBank/DDBJ databases">
        <title>Genome sequence of the basidiomycete white-rot fungus Trametes pubescens.</title>
        <authorList>
            <person name="Makela M.R."/>
            <person name="Granchi Z."/>
            <person name="Peng M."/>
            <person name="De Vries R.P."/>
            <person name="Grigoriev I."/>
            <person name="Riley R."/>
            <person name="Hilden K."/>
        </authorList>
    </citation>
    <scope>NUCLEOTIDE SEQUENCE [LARGE SCALE GENOMIC DNA]</scope>
    <source>
        <strain evidence="2 3">FBCC735</strain>
    </source>
</reference>
<name>A0A1M2VJX3_TRAPU</name>
<dbReference type="Proteomes" id="UP000184267">
    <property type="component" value="Unassembled WGS sequence"/>
</dbReference>
<dbReference type="InterPro" id="IPR036397">
    <property type="entry name" value="RNaseH_sf"/>
</dbReference>
<dbReference type="OMA" id="HIPINAY"/>
<keyword evidence="3" id="KW-1185">Reference proteome</keyword>
<comment type="caution">
    <text evidence="2">The sequence shown here is derived from an EMBL/GenBank/DDBJ whole genome shotgun (WGS) entry which is preliminary data.</text>
</comment>
<feature type="domain" description="RNase H type-1" evidence="1">
    <location>
        <begin position="1"/>
        <end position="64"/>
    </location>
</feature>
<accession>A0A1M2VJX3</accession>
<organism evidence="2 3">
    <name type="scientific">Trametes pubescens</name>
    <name type="common">White-rot fungus</name>
    <dbReference type="NCBI Taxonomy" id="154538"/>
    <lineage>
        <taxon>Eukaryota</taxon>
        <taxon>Fungi</taxon>
        <taxon>Dikarya</taxon>
        <taxon>Basidiomycota</taxon>
        <taxon>Agaricomycotina</taxon>
        <taxon>Agaricomycetes</taxon>
        <taxon>Polyporales</taxon>
        <taxon>Polyporaceae</taxon>
        <taxon>Trametes</taxon>
    </lineage>
</organism>
<dbReference type="PROSITE" id="PS50879">
    <property type="entry name" value="RNASE_H_1"/>
    <property type="match status" value="1"/>
</dbReference>
<proteinExistence type="predicted"/>
<dbReference type="InterPro" id="IPR002156">
    <property type="entry name" value="RNaseH_domain"/>
</dbReference>
<dbReference type="GO" id="GO:0004523">
    <property type="term" value="F:RNA-DNA hybrid ribonuclease activity"/>
    <property type="evidence" value="ECO:0007669"/>
    <property type="project" value="InterPro"/>
</dbReference>